<sequence length="391" mass="42575">MNLTASAQATLLLTSYFSSVKTNEHKPLTNAEWGKFALWLKHQRLSPGGLLVPEPQALLSGWSDPRISTERLLALLERGHSLALAVEKWQRAGLWVITRADAEYPQRLKDILRNDSPAVLFGCGNKALLQSGGTAIVGSRNAVEDDLHFTAQLAKKLADHGVNVVSGGARGIDECAMLSSLNAGGTATGVLTDSLLKATTSVKWRNGLASGNLVLISPFYPEAGFSVANAMARNKYVYCLAESAVVIHAGKKGGTITGALEAVKHQWVPVWVKPNQDENSANEMLVQKGAGLLAESVDPHQLKRFRNMDAQLQSDLFSLQEAPSVYQAPARVDFYQLFLEEIQYLAVQPVSKEVLAEILCLVPAQLDLWLSRAIKDNRLRQLSDAGLYQIP</sequence>
<evidence type="ECO:0000259" key="2">
    <source>
        <dbReference type="Pfam" id="PF02481"/>
    </source>
</evidence>
<gene>
    <name evidence="3" type="ORF">M8014_11655</name>
</gene>
<dbReference type="GO" id="GO:0009294">
    <property type="term" value="P:DNA-mediated transformation"/>
    <property type="evidence" value="ECO:0007669"/>
    <property type="project" value="InterPro"/>
</dbReference>
<keyword evidence="4" id="KW-1185">Reference proteome</keyword>
<dbReference type="Pfam" id="PF02481">
    <property type="entry name" value="DNA_processg_A"/>
    <property type="match status" value="1"/>
</dbReference>
<dbReference type="EMBL" id="JAMGZK010000048">
    <property type="protein sequence ID" value="MCU6664996.1"/>
    <property type="molecule type" value="Genomic_DNA"/>
</dbReference>
<proteinExistence type="inferred from homology"/>
<evidence type="ECO:0000313" key="4">
    <source>
        <dbReference type="Proteomes" id="UP001063816"/>
    </source>
</evidence>
<dbReference type="Gene3D" id="3.40.50.450">
    <property type="match status" value="1"/>
</dbReference>
<dbReference type="Proteomes" id="UP001063816">
    <property type="component" value="Unassembled WGS sequence"/>
</dbReference>
<dbReference type="SUPFAM" id="SSF102405">
    <property type="entry name" value="MCP/YpsA-like"/>
    <property type="match status" value="1"/>
</dbReference>
<dbReference type="PANTHER" id="PTHR43022">
    <property type="entry name" value="PROTEIN SMF"/>
    <property type="match status" value="1"/>
</dbReference>
<dbReference type="PANTHER" id="PTHR43022:SF1">
    <property type="entry name" value="PROTEIN SMF"/>
    <property type="match status" value="1"/>
</dbReference>
<name>A0A9J6Q2K3_9ENTR</name>
<feature type="domain" description="Smf/DprA SLOG" evidence="2">
    <location>
        <begin position="96"/>
        <end position="295"/>
    </location>
</feature>
<protein>
    <submittedName>
        <fullName evidence="3">DNA-protecting protein DprA</fullName>
    </submittedName>
</protein>
<reference evidence="3" key="1">
    <citation type="submission" date="2022-05" db="EMBL/GenBank/DDBJ databases">
        <title>Description of a novel species of Leclercia; Leclercia tamurae and the Proposal for a Novel Genus Silvania gen. nov. Containing Two Novel Species Silvania hatchlandensis sp. nov. and Silvania confinis sp. nov. Isolated from the Rhizosphere of Oak.</title>
        <authorList>
            <person name="Maddock D.W."/>
            <person name="Brady C.L."/>
            <person name="Denman S."/>
            <person name="Arnold D."/>
        </authorList>
    </citation>
    <scope>NUCLEOTIDE SEQUENCE</scope>
    <source>
        <strain evidence="3">H19S6</strain>
    </source>
</reference>
<comment type="caution">
    <text evidence="3">The sequence shown here is derived from an EMBL/GenBank/DDBJ whole genome shotgun (WGS) entry which is preliminary data.</text>
</comment>
<evidence type="ECO:0000256" key="1">
    <source>
        <dbReference type="ARBA" id="ARBA00006525"/>
    </source>
</evidence>
<organism evidence="3 4">
    <name type="scientific">Silvania hatchlandensis</name>
    <dbReference type="NCBI Taxonomy" id="2926469"/>
    <lineage>
        <taxon>Bacteria</taxon>
        <taxon>Pseudomonadati</taxon>
        <taxon>Pseudomonadota</taxon>
        <taxon>Gammaproteobacteria</taxon>
        <taxon>Enterobacterales</taxon>
        <taxon>Enterobacteriaceae</taxon>
        <taxon>Silvania</taxon>
    </lineage>
</organism>
<dbReference type="AlphaFoldDB" id="A0A9J6Q2K3"/>
<evidence type="ECO:0000313" key="3">
    <source>
        <dbReference type="EMBL" id="MCU6664996.1"/>
    </source>
</evidence>
<dbReference type="InterPro" id="IPR003488">
    <property type="entry name" value="DprA"/>
</dbReference>
<comment type="similarity">
    <text evidence="1">Belongs to the DprA/Smf family.</text>
</comment>
<dbReference type="RefSeq" id="WP_271282597.1">
    <property type="nucleotide sequence ID" value="NZ_JAMGZK010000048.1"/>
</dbReference>
<dbReference type="InterPro" id="IPR057666">
    <property type="entry name" value="DrpA_SLOG"/>
</dbReference>
<accession>A0A9J6Q2K3</accession>